<dbReference type="Pfam" id="PF20684">
    <property type="entry name" value="Fung_rhodopsin"/>
    <property type="match status" value="1"/>
</dbReference>
<dbReference type="EMBL" id="MU006563">
    <property type="protein sequence ID" value="KAF2750939.1"/>
    <property type="molecule type" value="Genomic_DNA"/>
</dbReference>
<evidence type="ECO:0000313" key="8">
    <source>
        <dbReference type="EMBL" id="KAF2750939.1"/>
    </source>
</evidence>
<dbReference type="OrthoDB" id="3934549at2759"/>
<feature type="transmembrane region" description="Helical" evidence="6">
    <location>
        <begin position="202"/>
        <end position="224"/>
    </location>
</feature>
<keyword evidence="4 6" id="KW-0472">Membrane</keyword>
<proteinExistence type="inferred from homology"/>
<feature type="transmembrane region" description="Helical" evidence="6">
    <location>
        <begin position="12"/>
        <end position="29"/>
    </location>
</feature>
<evidence type="ECO:0000259" key="7">
    <source>
        <dbReference type="Pfam" id="PF20684"/>
    </source>
</evidence>
<dbReference type="AlphaFoldDB" id="A0A6A6VMA4"/>
<evidence type="ECO:0000313" key="9">
    <source>
        <dbReference type="Proteomes" id="UP000799440"/>
    </source>
</evidence>
<evidence type="ECO:0000256" key="2">
    <source>
        <dbReference type="ARBA" id="ARBA00022692"/>
    </source>
</evidence>
<dbReference type="GO" id="GO:0016020">
    <property type="term" value="C:membrane"/>
    <property type="evidence" value="ECO:0007669"/>
    <property type="project" value="UniProtKB-SubCell"/>
</dbReference>
<feature type="transmembrane region" description="Helical" evidence="6">
    <location>
        <begin position="86"/>
        <end position="110"/>
    </location>
</feature>
<gene>
    <name evidence="8" type="ORF">M011DRAFT_396454</name>
</gene>
<feature type="transmembrane region" description="Helical" evidence="6">
    <location>
        <begin position="236"/>
        <end position="261"/>
    </location>
</feature>
<dbReference type="PANTHER" id="PTHR33048">
    <property type="entry name" value="PTH11-LIKE INTEGRAL MEMBRANE PROTEIN (AFU_ORTHOLOGUE AFUA_5G11245)"/>
    <property type="match status" value="1"/>
</dbReference>
<evidence type="ECO:0000256" key="4">
    <source>
        <dbReference type="ARBA" id="ARBA00023136"/>
    </source>
</evidence>
<sequence>MVSHSASIEISLWVVTFIPLAFLLLRLYCKKRFERKYGADDVLLVISWILCVGYTALGHVAIESGVGQHMSEVSKDRVRYVKALRYFYLTATTNLFAMPLSKTSFCVTLLKVTETTWHRRAIWFVIITLNATCAVTVGVSYGQCTPVSKVWNSEVPGRCWSPRVLVYSYVFQGAYSVLLDVGLGTLPYLLIRNLQINKREKVGLIFAMSMGVFAGVAGAVKTAYLATESNWQDPTWYIAKVLVWSLAETAISIIAASVPFLRMLVRQASSTKGTTARSRENGTKLSNVLSSRLSRNVPAGNSSMRVYDDYNSEDIILWETGKPPGIMQTSEVKVEYAEGGRSKAGNFADCT</sequence>
<dbReference type="InterPro" id="IPR052337">
    <property type="entry name" value="SAT4-like"/>
</dbReference>
<evidence type="ECO:0000256" key="5">
    <source>
        <dbReference type="ARBA" id="ARBA00038359"/>
    </source>
</evidence>
<keyword evidence="2 6" id="KW-0812">Transmembrane</keyword>
<feature type="transmembrane region" description="Helical" evidence="6">
    <location>
        <begin position="122"/>
        <end position="141"/>
    </location>
</feature>
<evidence type="ECO:0000256" key="3">
    <source>
        <dbReference type="ARBA" id="ARBA00022989"/>
    </source>
</evidence>
<organism evidence="8 9">
    <name type="scientific">Sporormia fimetaria CBS 119925</name>
    <dbReference type="NCBI Taxonomy" id="1340428"/>
    <lineage>
        <taxon>Eukaryota</taxon>
        <taxon>Fungi</taxon>
        <taxon>Dikarya</taxon>
        <taxon>Ascomycota</taxon>
        <taxon>Pezizomycotina</taxon>
        <taxon>Dothideomycetes</taxon>
        <taxon>Pleosporomycetidae</taxon>
        <taxon>Pleosporales</taxon>
        <taxon>Sporormiaceae</taxon>
        <taxon>Sporormia</taxon>
    </lineage>
</organism>
<evidence type="ECO:0000256" key="6">
    <source>
        <dbReference type="SAM" id="Phobius"/>
    </source>
</evidence>
<dbReference type="InterPro" id="IPR049326">
    <property type="entry name" value="Rhodopsin_dom_fungi"/>
</dbReference>
<reference evidence="8" key="1">
    <citation type="journal article" date="2020" name="Stud. Mycol.">
        <title>101 Dothideomycetes genomes: a test case for predicting lifestyles and emergence of pathogens.</title>
        <authorList>
            <person name="Haridas S."/>
            <person name="Albert R."/>
            <person name="Binder M."/>
            <person name="Bloem J."/>
            <person name="Labutti K."/>
            <person name="Salamov A."/>
            <person name="Andreopoulos B."/>
            <person name="Baker S."/>
            <person name="Barry K."/>
            <person name="Bills G."/>
            <person name="Bluhm B."/>
            <person name="Cannon C."/>
            <person name="Castanera R."/>
            <person name="Culley D."/>
            <person name="Daum C."/>
            <person name="Ezra D."/>
            <person name="Gonzalez J."/>
            <person name="Henrissat B."/>
            <person name="Kuo A."/>
            <person name="Liang C."/>
            <person name="Lipzen A."/>
            <person name="Lutzoni F."/>
            <person name="Magnuson J."/>
            <person name="Mondo S."/>
            <person name="Nolan M."/>
            <person name="Ohm R."/>
            <person name="Pangilinan J."/>
            <person name="Park H.-J."/>
            <person name="Ramirez L."/>
            <person name="Alfaro M."/>
            <person name="Sun H."/>
            <person name="Tritt A."/>
            <person name="Yoshinaga Y."/>
            <person name="Zwiers L.-H."/>
            <person name="Turgeon B."/>
            <person name="Goodwin S."/>
            <person name="Spatafora J."/>
            <person name="Crous P."/>
            <person name="Grigoriev I."/>
        </authorList>
    </citation>
    <scope>NUCLEOTIDE SEQUENCE</scope>
    <source>
        <strain evidence="8">CBS 119925</strain>
    </source>
</reference>
<feature type="transmembrane region" description="Helical" evidence="6">
    <location>
        <begin position="166"/>
        <end position="190"/>
    </location>
</feature>
<feature type="transmembrane region" description="Helical" evidence="6">
    <location>
        <begin position="41"/>
        <end position="62"/>
    </location>
</feature>
<comment type="subcellular location">
    <subcellularLocation>
        <location evidence="1">Membrane</location>
        <topology evidence="1">Multi-pass membrane protein</topology>
    </subcellularLocation>
</comment>
<feature type="domain" description="Rhodopsin" evidence="7">
    <location>
        <begin position="25"/>
        <end position="266"/>
    </location>
</feature>
<comment type="similarity">
    <text evidence="5">Belongs to the SAT4 family.</text>
</comment>
<dbReference type="PANTHER" id="PTHR33048:SF42">
    <property type="entry name" value="INTEGRAL MEMBRANE PROTEIN"/>
    <property type="match status" value="1"/>
</dbReference>
<keyword evidence="3 6" id="KW-1133">Transmembrane helix</keyword>
<protein>
    <recommendedName>
        <fullName evidence="7">Rhodopsin domain-containing protein</fullName>
    </recommendedName>
</protein>
<dbReference type="Proteomes" id="UP000799440">
    <property type="component" value="Unassembled WGS sequence"/>
</dbReference>
<evidence type="ECO:0000256" key="1">
    <source>
        <dbReference type="ARBA" id="ARBA00004141"/>
    </source>
</evidence>
<accession>A0A6A6VMA4</accession>
<keyword evidence="9" id="KW-1185">Reference proteome</keyword>
<name>A0A6A6VMA4_9PLEO</name>